<dbReference type="InterPro" id="IPR029000">
    <property type="entry name" value="Cyclophilin-like_dom_sf"/>
</dbReference>
<dbReference type="EC" id="5.2.1.8" evidence="1"/>
<dbReference type="PANTHER" id="PTHR45625:SF4">
    <property type="entry name" value="PEPTIDYLPROLYL ISOMERASE DOMAIN AND WD REPEAT-CONTAINING PROTEIN 1"/>
    <property type="match status" value="1"/>
</dbReference>
<organism evidence="5 6">
    <name type="scientific">Thermotomaculum hydrothermale</name>
    <dbReference type="NCBI Taxonomy" id="981385"/>
    <lineage>
        <taxon>Bacteria</taxon>
        <taxon>Pseudomonadati</taxon>
        <taxon>Acidobacteriota</taxon>
        <taxon>Holophagae</taxon>
        <taxon>Thermotomaculales</taxon>
        <taxon>Thermotomaculaceae</taxon>
        <taxon>Thermotomaculum</taxon>
    </lineage>
</organism>
<keyword evidence="2" id="KW-0697">Rotamase</keyword>
<evidence type="ECO:0000256" key="1">
    <source>
        <dbReference type="ARBA" id="ARBA00013194"/>
    </source>
</evidence>
<dbReference type="PANTHER" id="PTHR45625">
    <property type="entry name" value="PEPTIDYL-PROLYL CIS-TRANS ISOMERASE-RELATED"/>
    <property type="match status" value="1"/>
</dbReference>
<accession>A0A7R6PPC3</accession>
<name>A0A7R6PPC3_9BACT</name>
<reference evidence="5 6" key="1">
    <citation type="journal article" date="2012" name="Extremophiles">
        <title>Thermotomaculum hydrothermale gen. nov., sp. nov., a novel heterotrophic thermophile within the phylum Acidobacteria from a deep-sea hydrothermal vent chimney in the Southern Okinawa Trough.</title>
        <authorList>
            <person name="Izumi H."/>
            <person name="Nunoura T."/>
            <person name="Miyazaki M."/>
            <person name="Mino S."/>
            <person name="Toki T."/>
            <person name="Takai K."/>
            <person name="Sako Y."/>
            <person name="Sawabe T."/>
            <person name="Nakagawa S."/>
        </authorList>
    </citation>
    <scope>NUCLEOTIDE SEQUENCE [LARGE SCALE GENOMIC DNA]</scope>
    <source>
        <strain evidence="5 6">AC55</strain>
    </source>
</reference>
<keyword evidence="6" id="KW-1185">Reference proteome</keyword>
<dbReference type="Gene3D" id="2.40.100.10">
    <property type="entry name" value="Cyclophilin-like"/>
    <property type="match status" value="1"/>
</dbReference>
<dbReference type="InterPro" id="IPR044666">
    <property type="entry name" value="Cyclophilin_A-like"/>
</dbReference>
<dbReference type="Proteomes" id="UP000595564">
    <property type="component" value="Chromosome"/>
</dbReference>
<proteinExistence type="predicted"/>
<dbReference type="CDD" id="cd00317">
    <property type="entry name" value="cyclophilin"/>
    <property type="match status" value="1"/>
</dbReference>
<dbReference type="RefSeq" id="WP_201328235.1">
    <property type="nucleotide sequence ID" value="NZ_AP017470.1"/>
</dbReference>
<dbReference type="AlphaFoldDB" id="A0A7R6PPC3"/>
<dbReference type="PRINTS" id="PR00153">
    <property type="entry name" value="CSAPPISMRASE"/>
</dbReference>
<feature type="domain" description="PPIase cyclophilin-type" evidence="4">
    <location>
        <begin position="424"/>
        <end position="553"/>
    </location>
</feature>
<gene>
    <name evidence="5" type="ORF">TTHT_0280</name>
</gene>
<dbReference type="PROSITE" id="PS50072">
    <property type="entry name" value="CSA_PPIASE_2"/>
    <property type="match status" value="1"/>
</dbReference>
<dbReference type="SUPFAM" id="SSF50891">
    <property type="entry name" value="Cyclophilin-like"/>
    <property type="match status" value="1"/>
</dbReference>
<protein>
    <recommendedName>
        <fullName evidence="1">peptidylprolyl isomerase</fullName>
        <ecNumber evidence="1">5.2.1.8</ecNumber>
    </recommendedName>
</protein>
<dbReference type="EMBL" id="AP017470">
    <property type="protein sequence ID" value="BBB31901.1"/>
    <property type="molecule type" value="Genomic_DNA"/>
</dbReference>
<keyword evidence="3" id="KW-0413">Isomerase</keyword>
<evidence type="ECO:0000313" key="6">
    <source>
        <dbReference type="Proteomes" id="UP000595564"/>
    </source>
</evidence>
<dbReference type="Pfam" id="PF00160">
    <property type="entry name" value="Pro_isomerase"/>
    <property type="match status" value="1"/>
</dbReference>
<evidence type="ECO:0000259" key="4">
    <source>
        <dbReference type="PROSITE" id="PS50072"/>
    </source>
</evidence>
<evidence type="ECO:0000256" key="3">
    <source>
        <dbReference type="ARBA" id="ARBA00023235"/>
    </source>
</evidence>
<dbReference type="GO" id="GO:0003755">
    <property type="term" value="F:peptidyl-prolyl cis-trans isomerase activity"/>
    <property type="evidence" value="ECO:0007669"/>
    <property type="project" value="UniProtKB-KW"/>
</dbReference>
<evidence type="ECO:0000256" key="2">
    <source>
        <dbReference type="ARBA" id="ARBA00023110"/>
    </source>
</evidence>
<dbReference type="KEGG" id="thyd:TTHT_0280"/>
<sequence>MKKISLFLIFVFLVSCSSRVKKDYVEALILKAENERNALLLRRAYNLAGNDLDLIKKIAIASGRIPDFYTFRKCAEEFGNNRGIADRLAVASMFTGVNFPKKKLVNTLSSISFTGKTAVALLNTKDVTGFNIALNRNKMLKNRYGKEIAYNLWRAGNLVTDKILSDFYKTNPYETVYSLFRLKKKGFAKAEDLLNADLNTKFYGMFVVDSPERLLDENKWQLKVAYIKAVNKKAIAKRFLKDKNPLVKQTAIEYFLKNKGKISKIDLNSLTPAQLEVALPYVKNKKRIVELFKKGGFYAYVTAPYMPEEEEQSVLNSQISYYQKLKFIENIKGRDFAIKKAKELFIQSKSKEVLSYLTEKLEEGILKKEEFIELVKNNQREFISFLIDAGLFHYRPQPQPLSYYLAKLKEAESLKKFTIETDKGKLVCKLFPESAPLTCLNFYNLAEKGYYNGIFFHRVIPGFVAQAGDRAGTGYGGPDYSIRCEYNLLTYNNEGMIGMALAGKDTGGSQFFITHIATPHLNYRYTIFAKVIKGFNSLSKITKFTTIKRVDFE</sequence>
<dbReference type="PROSITE" id="PS51257">
    <property type="entry name" value="PROKAR_LIPOPROTEIN"/>
    <property type="match status" value="1"/>
</dbReference>
<evidence type="ECO:0000313" key="5">
    <source>
        <dbReference type="EMBL" id="BBB31901.1"/>
    </source>
</evidence>
<dbReference type="InterPro" id="IPR002130">
    <property type="entry name" value="Cyclophilin-type_PPIase_dom"/>
</dbReference>